<evidence type="ECO:0000259" key="4">
    <source>
        <dbReference type="PROSITE" id="PS51194"/>
    </source>
</evidence>
<dbReference type="SMART" id="SM00490">
    <property type="entry name" value="HELICc"/>
    <property type="match status" value="1"/>
</dbReference>
<dbReference type="NCBIfam" id="TIGR03817">
    <property type="entry name" value="DECH_helic"/>
    <property type="match status" value="1"/>
</dbReference>
<gene>
    <name evidence="5" type="ORF">A2Y75_11065</name>
</gene>
<dbReference type="Pfam" id="PF22982">
    <property type="entry name" value="WHD_HRQ1"/>
    <property type="match status" value="1"/>
</dbReference>
<dbReference type="InterPro" id="IPR001650">
    <property type="entry name" value="Helicase_C-like"/>
</dbReference>
<dbReference type="InterPro" id="IPR055227">
    <property type="entry name" value="HRQ1_WHD"/>
</dbReference>
<keyword evidence="2" id="KW-0067">ATP-binding</keyword>
<dbReference type="GO" id="GO:0003676">
    <property type="term" value="F:nucleic acid binding"/>
    <property type="evidence" value="ECO:0007669"/>
    <property type="project" value="InterPro"/>
</dbReference>
<accession>A0A1F2WRD7</accession>
<keyword evidence="1" id="KW-0547">Nucleotide-binding</keyword>
<dbReference type="GO" id="GO:0006289">
    <property type="term" value="P:nucleotide-excision repair"/>
    <property type="evidence" value="ECO:0007669"/>
    <property type="project" value="TreeGrafter"/>
</dbReference>
<proteinExistence type="predicted"/>
<dbReference type="InterPro" id="IPR027417">
    <property type="entry name" value="P-loop_NTPase"/>
</dbReference>
<dbReference type="GO" id="GO:0036297">
    <property type="term" value="P:interstrand cross-link repair"/>
    <property type="evidence" value="ECO:0007669"/>
    <property type="project" value="TreeGrafter"/>
</dbReference>
<dbReference type="GO" id="GO:0005524">
    <property type="term" value="F:ATP binding"/>
    <property type="evidence" value="ECO:0007669"/>
    <property type="project" value="UniProtKB-KW"/>
</dbReference>
<dbReference type="STRING" id="1797197.A2Y75_11065"/>
<dbReference type="PROSITE" id="PS51192">
    <property type="entry name" value="HELICASE_ATP_BIND_1"/>
    <property type="match status" value="1"/>
</dbReference>
<reference evidence="5 6" key="1">
    <citation type="journal article" date="2016" name="Nat. Commun.">
        <title>Thousands of microbial genomes shed light on interconnected biogeochemical processes in an aquifer system.</title>
        <authorList>
            <person name="Anantharaman K."/>
            <person name="Brown C.T."/>
            <person name="Hug L.A."/>
            <person name="Sharon I."/>
            <person name="Castelle C.J."/>
            <person name="Probst A.J."/>
            <person name="Thomas B.C."/>
            <person name="Singh A."/>
            <person name="Wilkins M.J."/>
            <person name="Karaoz U."/>
            <person name="Brodie E.L."/>
            <person name="Williams K.H."/>
            <person name="Hubbard S.S."/>
            <person name="Banfield J.F."/>
        </authorList>
    </citation>
    <scope>NUCLEOTIDE SEQUENCE [LARGE SCALE GENOMIC DNA]</scope>
</reference>
<dbReference type="CDD" id="cd17923">
    <property type="entry name" value="DEXHc_Hrq1-like"/>
    <property type="match status" value="1"/>
</dbReference>
<comment type="caution">
    <text evidence="5">The sequence shown here is derived from an EMBL/GenBank/DDBJ whole genome shotgun (WGS) entry which is preliminary data.</text>
</comment>
<dbReference type="PROSITE" id="PS51194">
    <property type="entry name" value="HELICASE_CTER"/>
    <property type="match status" value="1"/>
</dbReference>
<dbReference type="InterPro" id="IPR014001">
    <property type="entry name" value="Helicase_ATP-bd"/>
</dbReference>
<evidence type="ECO:0000259" key="3">
    <source>
        <dbReference type="PROSITE" id="PS51192"/>
    </source>
</evidence>
<dbReference type="InterPro" id="IPR011545">
    <property type="entry name" value="DEAD/DEAH_box_helicase_dom"/>
</dbReference>
<dbReference type="PANTHER" id="PTHR47957">
    <property type="entry name" value="ATP-DEPENDENT HELICASE HRQ1"/>
    <property type="match status" value="1"/>
</dbReference>
<dbReference type="Pfam" id="PF00271">
    <property type="entry name" value="Helicase_C"/>
    <property type="match status" value="1"/>
</dbReference>
<evidence type="ECO:0000256" key="2">
    <source>
        <dbReference type="ARBA" id="ARBA00022840"/>
    </source>
</evidence>
<dbReference type="SUPFAM" id="SSF52540">
    <property type="entry name" value="P-loop containing nucleoside triphosphate hydrolases"/>
    <property type="match status" value="2"/>
</dbReference>
<dbReference type="AlphaFoldDB" id="A0A1F2WRD7"/>
<dbReference type="Pfam" id="PF09369">
    <property type="entry name" value="MZB"/>
    <property type="match status" value="1"/>
</dbReference>
<organism evidence="5 6">
    <name type="scientific">Candidatus Solincola sediminis</name>
    <dbReference type="NCBI Taxonomy" id="1797199"/>
    <lineage>
        <taxon>Bacteria</taxon>
        <taxon>Bacillati</taxon>
        <taxon>Actinomycetota</taxon>
        <taxon>Candidatus Geothermincolia</taxon>
        <taxon>Candidatus Geothermincolales</taxon>
        <taxon>Candidatus Geothermincolaceae</taxon>
        <taxon>Candidatus Solincola</taxon>
    </lineage>
</organism>
<dbReference type="EMBL" id="MELK01000016">
    <property type="protein sequence ID" value="OFW59421.1"/>
    <property type="molecule type" value="Genomic_DNA"/>
</dbReference>
<dbReference type="Pfam" id="PF00270">
    <property type="entry name" value="DEAD"/>
    <property type="match status" value="1"/>
</dbReference>
<feature type="domain" description="Helicase C-terminal" evidence="4">
    <location>
        <begin position="271"/>
        <end position="427"/>
    </location>
</feature>
<evidence type="ECO:0000313" key="5">
    <source>
        <dbReference type="EMBL" id="OFW59421.1"/>
    </source>
</evidence>
<dbReference type="Gene3D" id="3.40.50.300">
    <property type="entry name" value="P-loop containing nucleotide triphosphate hydrolases"/>
    <property type="match status" value="2"/>
</dbReference>
<dbReference type="PANTHER" id="PTHR47957:SF3">
    <property type="entry name" value="ATP-DEPENDENT HELICASE HRQ1"/>
    <property type="match status" value="1"/>
</dbReference>
<dbReference type="Proteomes" id="UP000177876">
    <property type="component" value="Unassembled WGS sequence"/>
</dbReference>
<evidence type="ECO:0008006" key="7">
    <source>
        <dbReference type="Google" id="ProtNLM"/>
    </source>
</evidence>
<dbReference type="InterPro" id="IPR018973">
    <property type="entry name" value="MZB"/>
</dbReference>
<sequence>MLDEMVRDKGDRNRMTHVEVIPARKATYVDLPKDLDPGLAEALDRLKVKKLYPHQAQALDLVSKGANVMISTGTASGKSLCYHLPVYKELLENPSSRAIYIFPTKALAQDQLRSLNVLQAGRVKSATYDGDTPADLRSWIRREAQIVLTNPDMLHYGILPNHRLWGKFFSHLRYVVLDEAHVARGIFGSHVAQVLRRLRRICALYGSRPQFLFTSATIANPGEHAGKLAGLEVDAVEDDYSPRGRKVFALWNPPDILSMAGGEIHRSSNLETAQLLSRLMRQGVRTIAFSRSRKAAELIYGYVTRMLDSTEKDLAERLTSYRGGYLPQQRREIESRLFNGELLAVATTNALELGVDIGELEACLMNGYPGTIASTWQQAGRAGRRQDESLAVLIAADDPLDQYLMRHPQFIFGAPCEEAVIDLENPRILGAHLACAAHEIPLEDKDEAYFGGAMWEVLEALKEEEVLGRKGKIWYYARLPAPAQEINLRSASGSLISIVESDTGSMIGTVEEATSFFHVHPGAVYLHQGDSYLVEKLDLERMVALVRNADLDYYTNPMDNVDIAVLGEERSTSPTAAGCSLHFGEVEVSTKVYAYQKRRLLTHEILETLGLDLPTQVLATRGLWYRLPPGRLAALGLDEYALAGGLHALEHAAIAILPLFAMCDRWDIGGMSTAFHPDTGSAAIFIYDAYPGGVGIAAQGFELAAVHLRATREMMSACPCTEGCPSCIHSPKCGNGNEPLNKAAAITLLRLIEDDLLPSGGAGN</sequence>
<dbReference type="InterPro" id="IPR022307">
    <property type="entry name" value="Helicase_put_actinobac"/>
</dbReference>
<name>A0A1F2WRD7_9ACTN</name>
<evidence type="ECO:0000256" key="1">
    <source>
        <dbReference type="ARBA" id="ARBA00022741"/>
    </source>
</evidence>
<feature type="domain" description="Helicase ATP-binding" evidence="3">
    <location>
        <begin position="59"/>
        <end position="236"/>
    </location>
</feature>
<dbReference type="CDD" id="cd18797">
    <property type="entry name" value="SF2_C_Hrq"/>
    <property type="match status" value="1"/>
</dbReference>
<evidence type="ECO:0000313" key="6">
    <source>
        <dbReference type="Proteomes" id="UP000177876"/>
    </source>
</evidence>
<dbReference type="SMART" id="SM00487">
    <property type="entry name" value="DEXDc"/>
    <property type="match status" value="1"/>
</dbReference>
<dbReference type="GO" id="GO:0043138">
    <property type="term" value="F:3'-5' DNA helicase activity"/>
    <property type="evidence" value="ECO:0007669"/>
    <property type="project" value="TreeGrafter"/>
</dbReference>
<protein>
    <recommendedName>
        <fullName evidence="7">DEAD/DEAH box helicase</fullName>
    </recommendedName>
</protein>